<dbReference type="SUPFAM" id="SSF52402">
    <property type="entry name" value="Adenine nucleotide alpha hydrolases-like"/>
    <property type="match status" value="1"/>
</dbReference>
<keyword evidence="3" id="KW-0067">ATP-binding</keyword>
<comment type="caution">
    <text evidence="5">The sequence shown here is derived from an EMBL/GenBank/DDBJ whole genome shotgun (WGS) entry which is preliminary data.</text>
</comment>
<dbReference type="InterPro" id="IPR006016">
    <property type="entry name" value="UspA"/>
</dbReference>
<dbReference type="GO" id="GO:0005524">
    <property type="term" value="F:ATP binding"/>
    <property type="evidence" value="ECO:0007669"/>
    <property type="project" value="UniProtKB-KW"/>
</dbReference>
<feature type="domain" description="UspA" evidence="4">
    <location>
        <begin position="5"/>
        <end position="159"/>
    </location>
</feature>
<evidence type="ECO:0000313" key="6">
    <source>
        <dbReference type="Proteomes" id="UP000230821"/>
    </source>
</evidence>
<evidence type="ECO:0000256" key="1">
    <source>
        <dbReference type="ARBA" id="ARBA00008791"/>
    </source>
</evidence>
<dbReference type="PRINTS" id="PR01438">
    <property type="entry name" value="UNVRSLSTRESS"/>
</dbReference>
<dbReference type="InterPro" id="IPR006015">
    <property type="entry name" value="Universal_stress_UspA"/>
</dbReference>
<evidence type="ECO:0000256" key="3">
    <source>
        <dbReference type="ARBA" id="ARBA00022840"/>
    </source>
</evidence>
<sequence length="173" mass="19582">MLPTIKTILYLTDLSKNSAYVFRYAVQLAKTFQAKILILHVIKNVDPAMEIPIIVRMGEEAYRHLVEEREQEIIIGIRERLKAFIQKELREDPDQSCLVESIHVHEGEPVAEILETAERFDCDLLVMGDHSKGRLALTFLGSTAEKVLRSSRRPVMVVPIPVKGSENESTSAV</sequence>
<dbReference type="Pfam" id="PF00582">
    <property type="entry name" value="Usp"/>
    <property type="match status" value="1"/>
</dbReference>
<dbReference type="Gene3D" id="3.40.50.620">
    <property type="entry name" value="HUPs"/>
    <property type="match status" value="1"/>
</dbReference>
<dbReference type="CDD" id="cd00293">
    <property type="entry name" value="USP-like"/>
    <property type="match status" value="1"/>
</dbReference>
<evidence type="ECO:0000256" key="2">
    <source>
        <dbReference type="ARBA" id="ARBA00022741"/>
    </source>
</evidence>
<evidence type="ECO:0000259" key="4">
    <source>
        <dbReference type="Pfam" id="PF00582"/>
    </source>
</evidence>
<name>A0A2G6KAF5_9BACT</name>
<dbReference type="PIRSF" id="PIRSF006276">
    <property type="entry name" value="UspA"/>
    <property type="match status" value="1"/>
</dbReference>
<organism evidence="5 6">
    <name type="scientific">candidate division KSB3 bacterium</name>
    <dbReference type="NCBI Taxonomy" id="2044937"/>
    <lineage>
        <taxon>Bacteria</taxon>
        <taxon>candidate division KSB3</taxon>
    </lineage>
</organism>
<proteinExistence type="inferred from homology"/>
<comment type="similarity">
    <text evidence="1">Belongs to the universal stress protein A family.</text>
</comment>
<reference evidence="5 6" key="1">
    <citation type="submission" date="2017-10" db="EMBL/GenBank/DDBJ databases">
        <title>Novel microbial diversity and functional potential in the marine mammal oral microbiome.</title>
        <authorList>
            <person name="Dudek N.K."/>
            <person name="Sun C.L."/>
            <person name="Burstein D."/>
            <person name="Kantor R.S."/>
            <person name="Aliaga Goltsman D.S."/>
            <person name="Bik E.M."/>
            <person name="Thomas B.C."/>
            <person name="Banfield J.F."/>
            <person name="Relman D.A."/>
        </authorList>
    </citation>
    <scope>NUCLEOTIDE SEQUENCE [LARGE SCALE GENOMIC DNA]</scope>
    <source>
        <strain evidence="5">DOLJORAL78_47_16</strain>
    </source>
</reference>
<dbReference type="EMBL" id="PDSK01000122">
    <property type="protein sequence ID" value="PIE31962.1"/>
    <property type="molecule type" value="Genomic_DNA"/>
</dbReference>
<keyword evidence="2" id="KW-0547">Nucleotide-binding</keyword>
<dbReference type="PANTHER" id="PTHR46268">
    <property type="entry name" value="STRESS RESPONSE PROTEIN NHAX"/>
    <property type="match status" value="1"/>
</dbReference>
<evidence type="ECO:0000313" key="5">
    <source>
        <dbReference type="EMBL" id="PIE31962.1"/>
    </source>
</evidence>
<dbReference type="Proteomes" id="UP000230821">
    <property type="component" value="Unassembled WGS sequence"/>
</dbReference>
<dbReference type="InterPro" id="IPR014729">
    <property type="entry name" value="Rossmann-like_a/b/a_fold"/>
</dbReference>
<dbReference type="AlphaFoldDB" id="A0A2G6KAF5"/>
<gene>
    <name evidence="5" type="ORF">CSA56_16825</name>
</gene>
<accession>A0A2G6KAF5</accession>
<protein>
    <recommendedName>
        <fullName evidence="4">UspA domain-containing protein</fullName>
    </recommendedName>
</protein>
<dbReference type="PANTHER" id="PTHR46268:SF27">
    <property type="entry name" value="UNIVERSAL STRESS PROTEIN RV2623"/>
    <property type="match status" value="1"/>
</dbReference>